<dbReference type="GO" id="GO:0003677">
    <property type="term" value="F:DNA binding"/>
    <property type="evidence" value="ECO:0007669"/>
    <property type="project" value="InterPro"/>
</dbReference>
<feature type="compositionally biased region" description="Basic residues" evidence="2">
    <location>
        <begin position="465"/>
        <end position="478"/>
    </location>
</feature>
<gene>
    <name evidence="3" type="ORF">NHG85_12755</name>
</gene>
<keyword evidence="1" id="KW-0233">DNA recombination</keyword>
<feature type="compositionally biased region" description="Polar residues" evidence="2">
    <location>
        <begin position="446"/>
        <end position="462"/>
    </location>
</feature>
<evidence type="ECO:0008006" key="5">
    <source>
        <dbReference type="Google" id="ProtNLM"/>
    </source>
</evidence>
<dbReference type="Gene3D" id="1.10.443.10">
    <property type="entry name" value="Intergrase catalytic core"/>
    <property type="match status" value="1"/>
</dbReference>
<dbReference type="InterPro" id="IPR011010">
    <property type="entry name" value="DNA_brk_join_enz"/>
</dbReference>
<dbReference type="AlphaFoldDB" id="A0A9X2JS58"/>
<dbReference type="GO" id="GO:0006310">
    <property type="term" value="P:DNA recombination"/>
    <property type="evidence" value="ECO:0007669"/>
    <property type="project" value="UniProtKB-KW"/>
</dbReference>
<dbReference type="RefSeq" id="WP_253332938.1">
    <property type="nucleotide sequence ID" value="NZ_JAMYXC010000197.1"/>
</dbReference>
<name>A0A9X2JS58_9RHOB</name>
<protein>
    <recommendedName>
        <fullName evidence="5">Phage integrase family protein</fullName>
    </recommendedName>
</protein>
<evidence type="ECO:0000313" key="3">
    <source>
        <dbReference type="EMBL" id="MCP1169381.1"/>
    </source>
</evidence>
<evidence type="ECO:0000313" key="4">
    <source>
        <dbReference type="Proteomes" id="UP001139477"/>
    </source>
</evidence>
<dbReference type="EMBL" id="JAMYXC010000197">
    <property type="protein sequence ID" value="MCP1169381.1"/>
    <property type="molecule type" value="Genomic_DNA"/>
</dbReference>
<reference evidence="3" key="1">
    <citation type="submission" date="2022-06" db="EMBL/GenBank/DDBJ databases">
        <title>Limimaricola sediminis sp. nov., isolated from an intertidal sediment.</title>
        <authorList>
            <person name="Shao X."/>
        </authorList>
    </citation>
    <scope>NUCLEOTIDE SEQUENCE</scope>
    <source>
        <strain evidence="3">ASW11-118</strain>
    </source>
</reference>
<dbReference type="Proteomes" id="UP001139477">
    <property type="component" value="Unassembled WGS sequence"/>
</dbReference>
<keyword evidence="4" id="KW-1185">Reference proteome</keyword>
<organism evidence="3 4">
    <name type="scientific">Limimaricola litoreus</name>
    <dbReference type="NCBI Taxonomy" id="2955316"/>
    <lineage>
        <taxon>Bacteria</taxon>
        <taxon>Pseudomonadati</taxon>
        <taxon>Pseudomonadota</taxon>
        <taxon>Alphaproteobacteria</taxon>
        <taxon>Rhodobacterales</taxon>
        <taxon>Paracoccaceae</taxon>
        <taxon>Limimaricola</taxon>
    </lineage>
</organism>
<dbReference type="SUPFAM" id="SSF56349">
    <property type="entry name" value="DNA breaking-rejoining enzymes"/>
    <property type="match status" value="1"/>
</dbReference>
<proteinExistence type="predicted"/>
<sequence length="517" mass="56004">MARHKLTLPPAAWPGDLLDSFERHPLTEAQRTRIGRALGRWLKISDNLGADPRDVSRLTWLERTEGLSQQVRNDVRMALAIVFPTIAAALYEGDNRQVERADVRDQLRETIARNLARFPDDWCAAAAPLLLVDDFGLGDGVLVQAWAPSTIQRRLQAGALHFDFCRAHDLAVDVTPVSLRLKLREDQGRVQSGTRRMGGVAVDIAALSGLASAIWPERSWTWLKTTRDRFKKLSHHHGSRNASRSVDAAELRAAGQQLLDKADALHSAARNRRKLVAAHTKARTALTMILLAEAPVRITSCAGIELRSSLLEDLAGLYLDAQATKEGDVDRRAFSATLVDAIGRYVRLHRAVVAAPGETRLFVGERGGPIKGAQLSKCLGDLTDPVFNVRVTPHAIRHSVGNFIVATAPEEAALAGTILNHRGDAVTAVYTQKASQVVASRRLGAATSSRASELSANTTPMGSTKRGRGQPPRSRRSVKNSAESACGRSQDLQKGSDGRISTGVPELSHEATLPAGS</sequence>
<accession>A0A9X2JS58</accession>
<feature type="region of interest" description="Disordered" evidence="2">
    <location>
        <begin position="446"/>
        <end position="517"/>
    </location>
</feature>
<comment type="caution">
    <text evidence="3">The sequence shown here is derived from an EMBL/GenBank/DDBJ whole genome shotgun (WGS) entry which is preliminary data.</text>
</comment>
<dbReference type="InterPro" id="IPR013762">
    <property type="entry name" value="Integrase-like_cat_sf"/>
</dbReference>
<evidence type="ECO:0000256" key="1">
    <source>
        <dbReference type="ARBA" id="ARBA00023172"/>
    </source>
</evidence>
<dbReference type="GO" id="GO:0015074">
    <property type="term" value="P:DNA integration"/>
    <property type="evidence" value="ECO:0007669"/>
    <property type="project" value="InterPro"/>
</dbReference>
<evidence type="ECO:0000256" key="2">
    <source>
        <dbReference type="SAM" id="MobiDB-lite"/>
    </source>
</evidence>